<organism evidence="3 4">
    <name type="scientific">Gordonia mangrovi</name>
    <dbReference type="NCBI Taxonomy" id="2665643"/>
    <lineage>
        <taxon>Bacteria</taxon>
        <taxon>Bacillati</taxon>
        <taxon>Actinomycetota</taxon>
        <taxon>Actinomycetes</taxon>
        <taxon>Mycobacteriales</taxon>
        <taxon>Gordoniaceae</taxon>
        <taxon>Gordonia</taxon>
    </lineage>
</organism>
<dbReference type="InterPro" id="IPR046801">
    <property type="entry name" value="OpcA_G6PD_N"/>
</dbReference>
<dbReference type="PANTHER" id="PTHR38658:SF1">
    <property type="entry name" value="OXPP CYCLE PROTEIN OPCA-RELATED"/>
    <property type="match status" value="1"/>
</dbReference>
<dbReference type="AlphaFoldDB" id="A0A6L7GU80"/>
<sequence length="306" mass="32529">MIVELPNTSTTDVAKKIVEVRESGGAISLGRVLTLVVCAEHGEPTEGAIEAAIGASSEHPSRVIVVTRGDRSADSRLDAEIRVGGDAGASEVVLLSLQGDLADHPRSVVTPFLLPDTPVVVWWPGEAPTAPASDPMGSLGRRRILDANRCANPKTVLARRLATYAAGDTDLAWTQITHWRALLASAADRPPHTPITEVQVAGPSDSPGIDLLAGWLRSALSVPTRRTVGSFEVRLVREDGPTVLSLDMNNNAVLSMPGKPDGRVAMTRRELPLLLAEELRRLDTDDVYALALQGVVDVEFEGQAVA</sequence>
<feature type="domain" description="Glucose-6-phosphate dehydrogenase assembly protein OpcA N-terminal" evidence="1">
    <location>
        <begin position="55"/>
        <end position="160"/>
    </location>
</feature>
<evidence type="ECO:0000313" key="4">
    <source>
        <dbReference type="Proteomes" id="UP000475545"/>
    </source>
</evidence>
<evidence type="ECO:0000313" key="3">
    <source>
        <dbReference type="EMBL" id="MXP22215.1"/>
    </source>
</evidence>
<dbReference type="InterPro" id="IPR004555">
    <property type="entry name" value="G6PDH_assembly_OpcA"/>
</dbReference>
<comment type="caution">
    <text evidence="3">The sequence shown here is derived from an EMBL/GenBank/DDBJ whole genome shotgun (WGS) entry which is preliminary data.</text>
</comment>
<proteinExistence type="predicted"/>
<feature type="domain" description="Glucose-6-phosphate dehydrogenase assembly protein OpcA C-terminal" evidence="2">
    <location>
        <begin position="167"/>
        <end position="292"/>
    </location>
</feature>
<name>A0A6L7GU80_9ACTN</name>
<dbReference type="RefSeq" id="WP_160902394.1">
    <property type="nucleotide sequence ID" value="NZ_CP102850.1"/>
</dbReference>
<dbReference type="Pfam" id="PF10128">
    <property type="entry name" value="OpcA_G6PD_assem"/>
    <property type="match status" value="1"/>
</dbReference>
<gene>
    <name evidence="3" type="ORF">GIY30_12770</name>
</gene>
<evidence type="ECO:0000259" key="2">
    <source>
        <dbReference type="Pfam" id="PF20171"/>
    </source>
</evidence>
<dbReference type="PANTHER" id="PTHR38658">
    <property type="entry name" value="OXPP CYCLE PROTEIN OPCA-RELATED"/>
    <property type="match status" value="1"/>
</dbReference>
<dbReference type="Pfam" id="PF20171">
    <property type="entry name" value="OpcA_G6PD_C"/>
    <property type="match status" value="1"/>
</dbReference>
<evidence type="ECO:0000259" key="1">
    <source>
        <dbReference type="Pfam" id="PF10128"/>
    </source>
</evidence>
<dbReference type="Proteomes" id="UP000475545">
    <property type="component" value="Unassembled WGS sequence"/>
</dbReference>
<dbReference type="EMBL" id="WMBR01000003">
    <property type="protein sequence ID" value="MXP22215.1"/>
    <property type="molecule type" value="Genomic_DNA"/>
</dbReference>
<protein>
    <submittedName>
        <fullName evidence="3">Oxidoreductase</fullName>
    </submittedName>
</protein>
<dbReference type="InterPro" id="IPR046802">
    <property type="entry name" value="OpcA_G6PD_C"/>
</dbReference>
<reference evidence="3 4" key="1">
    <citation type="submission" date="2019-11" db="EMBL/GenBank/DDBJ databases">
        <title>Gordonia sp. nov., a novel actinobacterium isolated from mangrove soil in Hainan.</title>
        <authorList>
            <person name="Huang X."/>
            <person name="Xie Y."/>
            <person name="Chu X."/>
            <person name="Xiao K."/>
        </authorList>
    </citation>
    <scope>NUCLEOTIDE SEQUENCE [LARGE SCALE GENOMIC DNA]</scope>
    <source>
        <strain evidence="3 4">HNM0687</strain>
    </source>
</reference>
<accession>A0A6L7GU80</accession>
<keyword evidence="4" id="KW-1185">Reference proteome</keyword>